<dbReference type="EMBL" id="DAANDE010000030">
    <property type="protein sequence ID" value="HAC9350685.1"/>
    <property type="molecule type" value="Genomic_DNA"/>
</dbReference>
<evidence type="ECO:0000313" key="7">
    <source>
        <dbReference type="EMBL" id="HAC6296605.1"/>
    </source>
</evidence>
<proteinExistence type="inferred from homology"/>
<dbReference type="PROSITE" id="PS50883">
    <property type="entry name" value="EAL"/>
    <property type="match status" value="1"/>
</dbReference>
<evidence type="ECO:0000259" key="4">
    <source>
        <dbReference type="PROSITE" id="PS50883"/>
    </source>
</evidence>
<accession>A0A5W4TAM9</accession>
<dbReference type="PANTHER" id="PTHR33121:SF78">
    <property type="entry name" value="CYCLIC DI-GMP PHOSPHODIESTERASE PDEH"/>
    <property type="match status" value="1"/>
</dbReference>
<evidence type="ECO:0000256" key="3">
    <source>
        <dbReference type="ARBA" id="ARBA00018009"/>
    </source>
</evidence>
<evidence type="ECO:0000313" key="16">
    <source>
        <dbReference type="EMBL" id="HAF7632510.1"/>
    </source>
</evidence>
<evidence type="ECO:0000313" key="12">
    <source>
        <dbReference type="EMBL" id="HAD0079652.1"/>
    </source>
</evidence>
<dbReference type="InterPro" id="IPR035919">
    <property type="entry name" value="EAL_sf"/>
</dbReference>
<evidence type="ECO:0000313" key="8">
    <source>
        <dbReference type="EMBL" id="HAC6306283.1"/>
    </source>
</evidence>
<evidence type="ECO:0000313" key="10">
    <source>
        <dbReference type="EMBL" id="HAC9786063.1"/>
    </source>
</evidence>
<evidence type="ECO:0000256" key="1">
    <source>
        <dbReference type="ARBA" id="ARBA00010927"/>
    </source>
</evidence>
<reference evidence="5" key="2">
    <citation type="submission" date="2018-06" db="EMBL/GenBank/DDBJ databases">
        <authorList>
            <person name="Ashton P.M."/>
            <person name="Dallman T."/>
            <person name="Nair S."/>
            <person name="De Pinna E."/>
            <person name="Peters T."/>
            <person name="Grant K."/>
        </authorList>
    </citation>
    <scope>NUCLEOTIDE SEQUENCE</scope>
    <source>
        <strain evidence="5">268660</strain>
    </source>
</reference>
<reference evidence="6" key="3">
    <citation type="submission" date="2019-01" db="EMBL/GenBank/DDBJ databases">
        <authorList>
            <consortium name="NCBI Pathogen Detection Project"/>
        </authorList>
    </citation>
    <scope>NUCLEOTIDE SEQUENCE</scope>
    <source>
        <strain evidence="11">00-951</strain>
        <strain evidence="15">05-4397</strain>
        <strain evidence="14">92-2799</strain>
        <strain evidence="12">96-7896</strain>
        <strain evidence="13">99-609</strain>
        <strain evidence="9">L03574-15</strain>
        <strain evidence="8">M155</strain>
        <strain evidence="7">R33</strain>
        <strain evidence="6">R39</strain>
        <strain evidence="10">S06048-15</strain>
        <strain evidence="16">ST19</strain>
    </source>
</reference>
<evidence type="ECO:0000313" key="6">
    <source>
        <dbReference type="EMBL" id="HAC6257505.1"/>
    </source>
</evidence>
<dbReference type="EMBL" id="AAHJUT010000038">
    <property type="protein sequence ID" value="EBW9705212.1"/>
    <property type="molecule type" value="Genomic_DNA"/>
</dbReference>
<dbReference type="EMBL" id="DAANIQ010000042">
    <property type="protein sequence ID" value="HAD0037348.1"/>
    <property type="molecule type" value="Genomic_DNA"/>
</dbReference>
<gene>
    <name evidence="5" type="ORF">DQR44_23635</name>
    <name evidence="6" type="ORF">G0A53_21710</name>
    <name evidence="7" type="ORF">G0A58_22020</name>
    <name evidence="8" type="ORF">G0A96_23815</name>
    <name evidence="9" type="ORF">G0K02_23265</name>
    <name evidence="10" type="ORF">G0K84_22720</name>
    <name evidence="11" type="ORF">G0L59_20885</name>
    <name evidence="13" type="ORF">G0L62_21725</name>
    <name evidence="15" type="ORF">G0L63_21055</name>
    <name evidence="14" type="ORF">G0L65_21290</name>
    <name evidence="16" type="ORF">G9305_004217</name>
    <name evidence="12" type="ORF">GTH70_21225</name>
</gene>
<dbReference type="SUPFAM" id="SSF141868">
    <property type="entry name" value="EAL domain-like"/>
    <property type="match status" value="1"/>
</dbReference>
<dbReference type="EMBL" id="DAANGN010000031">
    <property type="protein sequence ID" value="HAC9786063.1"/>
    <property type="molecule type" value="Genomic_DNA"/>
</dbReference>
<evidence type="ECO:0000313" key="15">
    <source>
        <dbReference type="EMBL" id="HAD0126004.1"/>
    </source>
</evidence>
<dbReference type="EMBL" id="DAAMDQ010000039">
    <property type="protein sequence ID" value="HAC6257505.1"/>
    <property type="molecule type" value="Genomic_DNA"/>
</dbReference>
<dbReference type="RefSeq" id="WP_001618653.1">
    <property type="nucleotide sequence ID" value="NZ_JAEHFF010000035.1"/>
</dbReference>
<dbReference type="Pfam" id="PF00563">
    <property type="entry name" value="EAL"/>
    <property type="match status" value="1"/>
</dbReference>
<dbReference type="PANTHER" id="PTHR33121">
    <property type="entry name" value="CYCLIC DI-GMP PHOSPHODIESTERASE PDEF"/>
    <property type="match status" value="1"/>
</dbReference>
<comment type="subunit">
    <text evidence="2">Interacts with FlhD in the FlhC(2)FlhD(4) heterohexamer, inhibiting its ability to activate transcription.</text>
</comment>
<dbReference type="EMBL" id="DAAMDB010000040">
    <property type="protein sequence ID" value="HAC6296605.1"/>
    <property type="molecule type" value="Genomic_DNA"/>
</dbReference>
<dbReference type="Gene3D" id="3.20.20.450">
    <property type="entry name" value="EAL domain"/>
    <property type="match status" value="1"/>
</dbReference>
<dbReference type="EMBL" id="DAANJA010000042">
    <property type="protein sequence ID" value="HAD0079652.1"/>
    <property type="molecule type" value="Genomic_DNA"/>
</dbReference>
<evidence type="ECO:0000313" key="5">
    <source>
        <dbReference type="EMBL" id="EBW9705212.1"/>
    </source>
</evidence>
<sequence length="226" mass="26102">MEVIYIAEPIISTNTNKLIAVELLSRFYSKTGVPLSTQRVLSTFTTTMKINLLKSQIKAIISHRDFFERHETLCSVNVDYETCLYISCDNEIQKVISKNKFIVLEISETYPELTQENDVIPFLCSLTEYIWLDDFGSRNSTMHTAMKNKYHAIKLDKLFFQENIQKPYFEGIINNLKRLCPNIIAEGVENIYYNGLSTKTGLWGTQGYFFPSVPLSEIKHINSAWL</sequence>
<evidence type="ECO:0000313" key="14">
    <source>
        <dbReference type="EMBL" id="HAD0107483.1"/>
    </source>
</evidence>
<reference evidence="6" key="1">
    <citation type="journal article" date="2018" name="Genome Biol.">
        <title>SKESA: strategic k-mer extension for scrupulous assemblies.</title>
        <authorList>
            <person name="Souvorov A."/>
            <person name="Agarwala R."/>
            <person name="Lipman D.J."/>
        </authorList>
    </citation>
    <scope>NUCLEOTIDE SEQUENCE</scope>
    <source>
        <strain evidence="11">00-951</strain>
        <strain evidence="15">05-4397</strain>
        <strain evidence="14">92-2799</strain>
        <strain evidence="12">96-7896</strain>
        <strain evidence="13">99-609</strain>
        <strain evidence="9">L03574-15</strain>
        <strain evidence="8">M155</strain>
        <strain evidence="7">R33</strain>
        <strain evidence="6">R39</strain>
        <strain evidence="10">S06048-15</strain>
        <strain evidence="16">ST19</strain>
    </source>
</reference>
<dbReference type="SMART" id="SM00052">
    <property type="entry name" value="EAL"/>
    <property type="match status" value="1"/>
</dbReference>
<dbReference type="EMBL" id="DAAMEN010000035">
    <property type="protein sequence ID" value="HAC6306283.1"/>
    <property type="molecule type" value="Genomic_DNA"/>
</dbReference>
<evidence type="ECO:0000313" key="13">
    <source>
        <dbReference type="EMBL" id="HAD0093658.1"/>
    </source>
</evidence>
<comment type="similarity">
    <text evidence="1">Belongs to the YdiV family.</text>
</comment>
<dbReference type="AlphaFoldDB" id="A0A5W4TAM9"/>
<evidence type="ECO:0000313" key="9">
    <source>
        <dbReference type="EMBL" id="HAC9350685.1"/>
    </source>
</evidence>
<comment type="caution">
    <text evidence="5">The sequence shown here is derived from an EMBL/GenBank/DDBJ whole genome shotgun (WGS) entry which is preliminary data.</text>
</comment>
<dbReference type="EMBL" id="DAANJE010000040">
    <property type="protein sequence ID" value="HAD0093658.1"/>
    <property type="molecule type" value="Genomic_DNA"/>
</dbReference>
<evidence type="ECO:0000256" key="2">
    <source>
        <dbReference type="ARBA" id="ARBA00011576"/>
    </source>
</evidence>
<feature type="domain" description="EAL" evidence="4">
    <location>
        <begin position="1"/>
        <end position="226"/>
    </location>
</feature>
<dbReference type="InterPro" id="IPR050706">
    <property type="entry name" value="Cyclic-di-GMP_PDE-like"/>
</dbReference>
<dbReference type="GO" id="GO:0071111">
    <property type="term" value="F:cyclic-guanylate-specific phosphodiesterase activity"/>
    <property type="evidence" value="ECO:0007669"/>
    <property type="project" value="InterPro"/>
</dbReference>
<dbReference type="EMBL" id="DAANJF010000043">
    <property type="protein sequence ID" value="HAD0107483.1"/>
    <property type="molecule type" value="Genomic_DNA"/>
</dbReference>
<evidence type="ECO:0000313" key="11">
    <source>
        <dbReference type="EMBL" id="HAD0037348.1"/>
    </source>
</evidence>
<dbReference type="EMBL" id="DAAWFD010000045">
    <property type="protein sequence ID" value="HAF7632510.1"/>
    <property type="molecule type" value="Genomic_DNA"/>
</dbReference>
<dbReference type="InterPro" id="IPR001633">
    <property type="entry name" value="EAL_dom"/>
</dbReference>
<name>A0A5W4TAM9_SALTM</name>
<organism evidence="5">
    <name type="scientific">Salmonella typhimurium</name>
    <dbReference type="NCBI Taxonomy" id="90371"/>
    <lineage>
        <taxon>Bacteria</taxon>
        <taxon>Pseudomonadati</taxon>
        <taxon>Pseudomonadota</taxon>
        <taxon>Gammaproteobacteria</taxon>
        <taxon>Enterobacterales</taxon>
        <taxon>Enterobacteriaceae</taxon>
        <taxon>Salmonella</taxon>
    </lineage>
</organism>
<protein>
    <recommendedName>
        <fullName evidence="3">Anti-FlhC(2)FlhD(4) factor YdiV</fullName>
    </recommendedName>
</protein>
<dbReference type="EMBL" id="DAANJJ010000041">
    <property type="protein sequence ID" value="HAD0126004.1"/>
    <property type="molecule type" value="Genomic_DNA"/>
</dbReference>